<dbReference type="Proteomes" id="UP000054270">
    <property type="component" value="Unassembled WGS sequence"/>
</dbReference>
<dbReference type="EMBL" id="KN817592">
    <property type="protein sequence ID" value="KJA18179.1"/>
    <property type="molecule type" value="Genomic_DNA"/>
</dbReference>
<proteinExistence type="predicted"/>
<keyword evidence="2" id="KW-1185">Reference proteome</keyword>
<protein>
    <submittedName>
        <fullName evidence="1">Uncharacterized protein</fullName>
    </submittedName>
</protein>
<dbReference type="AlphaFoldDB" id="A0A0D2NGX0"/>
<evidence type="ECO:0000313" key="2">
    <source>
        <dbReference type="Proteomes" id="UP000054270"/>
    </source>
</evidence>
<dbReference type="OrthoDB" id="3188871at2759"/>
<sequence>MYSLARICTFVGLAASSAMAFVLPSLSAWTELHTNALINAQTVTDLNAAADAFLSQNISIVVNGASLTRSQFLKTLAVNLPGRVSGNVSYTAIIEDPTDPSNSTAAGWVGVFLVSSNFYTSHSLIESSSNNVLIQQDPAIPVPPTLPGGIRGDFDGRRVMVFNSVTVVDT</sequence>
<organism evidence="1 2">
    <name type="scientific">Hypholoma sublateritium (strain FD-334 SS-4)</name>
    <dbReference type="NCBI Taxonomy" id="945553"/>
    <lineage>
        <taxon>Eukaryota</taxon>
        <taxon>Fungi</taxon>
        <taxon>Dikarya</taxon>
        <taxon>Basidiomycota</taxon>
        <taxon>Agaricomycotina</taxon>
        <taxon>Agaricomycetes</taxon>
        <taxon>Agaricomycetidae</taxon>
        <taxon>Agaricales</taxon>
        <taxon>Agaricineae</taxon>
        <taxon>Strophariaceae</taxon>
        <taxon>Hypholoma</taxon>
    </lineage>
</organism>
<accession>A0A0D2NGX0</accession>
<gene>
    <name evidence="1" type="ORF">HYPSUDRAFT_205555</name>
</gene>
<reference evidence="2" key="1">
    <citation type="submission" date="2014-04" db="EMBL/GenBank/DDBJ databases">
        <title>Evolutionary Origins and Diversification of the Mycorrhizal Mutualists.</title>
        <authorList>
            <consortium name="DOE Joint Genome Institute"/>
            <consortium name="Mycorrhizal Genomics Consortium"/>
            <person name="Kohler A."/>
            <person name="Kuo A."/>
            <person name="Nagy L.G."/>
            <person name="Floudas D."/>
            <person name="Copeland A."/>
            <person name="Barry K.W."/>
            <person name="Cichocki N."/>
            <person name="Veneault-Fourrey C."/>
            <person name="LaButti K."/>
            <person name="Lindquist E.A."/>
            <person name="Lipzen A."/>
            <person name="Lundell T."/>
            <person name="Morin E."/>
            <person name="Murat C."/>
            <person name="Riley R."/>
            <person name="Ohm R."/>
            <person name="Sun H."/>
            <person name="Tunlid A."/>
            <person name="Henrissat B."/>
            <person name="Grigoriev I.V."/>
            <person name="Hibbett D.S."/>
            <person name="Martin F."/>
        </authorList>
    </citation>
    <scope>NUCLEOTIDE SEQUENCE [LARGE SCALE GENOMIC DNA]</scope>
    <source>
        <strain evidence="2">FD-334 SS-4</strain>
    </source>
</reference>
<name>A0A0D2NGX0_HYPSF</name>
<evidence type="ECO:0000313" key="1">
    <source>
        <dbReference type="EMBL" id="KJA18179.1"/>
    </source>
</evidence>